<dbReference type="InterPro" id="IPR029018">
    <property type="entry name" value="Hex-like_dom2"/>
</dbReference>
<keyword evidence="4" id="KW-1185">Reference proteome</keyword>
<accession>A0A5J5ICE7</accession>
<keyword evidence="1" id="KW-0378">Hydrolase</keyword>
<comment type="caution">
    <text evidence="3">The sequence shown here is derived from an EMBL/GenBank/DDBJ whole genome shotgun (WGS) entry which is preliminary data.</text>
</comment>
<dbReference type="AlphaFoldDB" id="A0A5J5ICE7"/>
<protein>
    <recommendedName>
        <fullName evidence="2">Gylcosyl hydrolase 115 C-terminal domain-containing protein</fullName>
    </recommendedName>
</protein>
<evidence type="ECO:0000259" key="2">
    <source>
        <dbReference type="Pfam" id="PF17829"/>
    </source>
</evidence>
<dbReference type="Gene3D" id="2.60.120.1620">
    <property type="match status" value="1"/>
</dbReference>
<dbReference type="InterPro" id="IPR042301">
    <property type="entry name" value="GH115_sf"/>
</dbReference>
<reference evidence="3 4" key="1">
    <citation type="submission" date="2019-09" db="EMBL/GenBank/DDBJ databases">
        <title>Draft genome sequence of Ginsengibacter sp. BR5-29.</title>
        <authorList>
            <person name="Im W.-T."/>
        </authorList>
    </citation>
    <scope>NUCLEOTIDE SEQUENCE [LARGE SCALE GENOMIC DNA]</scope>
    <source>
        <strain evidence="3 4">BR5-29</strain>
    </source>
</reference>
<dbReference type="InterPro" id="IPR041437">
    <property type="entry name" value="GH115_C"/>
</dbReference>
<dbReference type="Gene3D" id="3.20.20.520">
    <property type="entry name" value="Glycosyl hydrolase family 115"/>
    <property type="match status" value="1"/>
</dbReference>
<dbReference type="GO" id="GO:0016787">
    <property type="term" value="F:hydrolase activity"/>
    <property type="evidence" value="ECO:0007669"/>
    <property type="project" value="UniProtKB-KW"/>
</dbReference>
<sequence length="979" mass="111735">MIQIPQKIEKSMKKLLLPLIFLICVDCLMGQSVHSINNLVEVKGTARDFPLFKKGIVANILVDPGDDKTVLLVAGLFSDDVNRVTGFRPTFRNSLNEVSKNIVIAGSIQKNRFIKELIASHKIDVTEVNNKWESCLIQVVDKPFKGIDKALVIAGSDRRGTAYGLLEISKQMGVSPWYYFADVPVKRHRELMIKPGMYIMNSPSVKYRGIFINDEIWGIRPWSEKTLAQKDSTGLGPTTYRKIFELLLRLKANYLWPAMQQDTRPFNSFIENKIVADSFAIVMGSSHIEPMLRNNMRGAEWDSAYPGEPFNYVTNREHIYKYWEERVKENGKYENIYTLGKRGQDDEPGKEVTVPVLEQVISDQRNILRKWVNNDVTKVPQILIPYTEVLNLYNKGLKVPDDVTICWPDDNFGNIRQLPDKKEQQRSGGSGIYYHFQWLNGATTAYPWLYTTSLGLTWSEMKKAYDYNARKLWIVNVGDIKPYEIGIEFFMQMAWNVSDFSKSDPRGFLIDWATRDFGAKYAPRIADIMEEHYNLAYARRPEHMVMFAKGVKSWEWFSIQNYNDEAQRRVDEYGKLMKEVDEVYESLPVDKKDAFYEMVLYDVKCTALQNIKDIYAQKSHTYGEQKRSCADTYALLAKQADRQIHEVIDHYNKELLTVGSKWNYMASLPGPWGAQWHQWDMPPLSDFSGSGPATLNLATEGGNAKELPGFSEYNRDKRFIDLYNSGTGKIKWQSTVSDNWIILSSKAGNFDHEKRIWVTINWDKVPKGRNIKGFIKITGPGNEFAVDVSVFNPQSPIRSKVNGHIESNGYVSIEAEHYTKKIDKNGARWSVINGLGRNGKSVTVLPSTVPCNANTADILEKSPVLEYKIYFFSTDSVTSTFYCTPSFPINSNYGSRIGVAFDDDPPKIITNQKGNRDVIANLMTMTAKDLIKVEGQHTLKIWMVDPGIVIDKLVINTGGVKDSYLGPPESYFKNGKTIR</sequence>
<dbReference type="Proteomes" id="UP000326903">
    <property type="component" value="Unassembled WGS sequence"/>
</dbReference>
<name>A0A5J5ICE7_9BACT</name>
<proteinExistence type="predicted"/>
<feature type="domain" description="Gylcosyl hydrolase 115 C-terminal" evidence="2">
    <location>
        <begin position="803"/>
        <end position="969"/>
    </location>
</feature>
<evidence type="ECO:0000313" key="3">
    <source>
        <dbReference type="EMBL" id="KAA9035629.1"/>
    </source>
</evidence>
<dbReference type="Gene3D" id="1.20.58.2150">
    <property type="match status" value="1"/>
</dbReference>
<dbReference type="Pfam" id="PF15979">
    <property type="entry name" value="Glyco_hydro_115"/>
    <property type="match status" value="1"/>
</dbReference>
<dbReference type="Pfam" id="PF17829">
    <property type="entry name" value="GH115_C"/>
    <property type="match status" value="1"/>
</dbReference>
<dbReference type="PANTHER" id="PTHR37842:SF2">
    <property type="entry name" value="GYLCOSYL HYDROLASE 115 C-TERMINAL DOMAIN-CONTAINING PROTEIN"/>
    <property type="match status" value="1"/>
</dbReference>
<dbReference type="Gene3D" id="3.30.379.10">
    <property type="entry name" value="Chitobiase/beta-hexosaminidase domain 2-like"/>
    <property type="match status" value="1"/>
</dbReference>
<dbReference type="EMBL" id="VYQF01000011">
    <property type="protein sequence ID" value="KAA9035629.1"/>
    <property type="molecule type" value="Genomic_DNA"/>
</dbReference>
<evidence type="ECO:0000256" key="1">
    <source>
        <dbReference type="ARBA" id="ARBA00022801"/>
    </source>
</evidence>
<dbReference type="InterPro" id="IPR031924">
    <property type="entry name" value="GH115"/>
</dbReference>
<evidence type="ECO:0000313" key="4">
    <source>
        <dbReference type="Proteomes" id="UP000326903"/>
    </source>
</evidence>
<dbReference type="GO" id="GO:0005975">
    <property type="term" value="P:carbohydrate metabolic process"/>
    <property type="evidence" value="ECO:0007669"/>
    <property type="project" value="UniProtKB-ARBA"/>
</dbReference>
<dbReference type="PANTHER" id="PTHR37842">
    <property type="match status" value="1"/>
</dbReference>
<organism evidence="3 4">
    <name type="scientific">Ginsengibacter hankyongi</name>
    <dbReference type="NCBI Taxonomy" id="2607284"/>
    <lineage>
        <taxon>Bacteria</taxon>
        <taxon>Pseudomonadati</taxon>
        <taxon>Bacteroidota</taxon>
        <taxon>Chitinophagia</taxon>
        <taxon>Chitinophagales</taxon>
        <taxon>Chitinophagaceae</taxon>
        <taxon>Ginsengibacter</taxon>
    </lineage>
</organism>
<gene>
    <name evidence="3" type="ORF">FW778_20600</name>
</gene>